<evidence type="ECO:0000313" key="2">
    <source>
        <dbReference type="Proteomes" id="UP001360560"/>
    </source>
</evidence>
<dbReference type="Proteomes" id="UP001360560">
    <property type="component" value="Unassembled WGS sequence"/>
</dbReference>
<reference evidence="1 2" key="1">
    <citation type="journal article" date="2023" name="Elife">
        <title>Identification of key yeast species and microbe-microbe interactions impacting larval growth of Drosophila in the wild.</title>
        <authorList>
            <person name="Mure A."/>
            <person name="Sugiura Y."/>
            <person name="Maeda R."/>
            <person name="Honda K."/>
            <person name="Sakurai N."/>
            <person name="Takahashi Y."/>
            <person name="Watada M."/>
            <person name="Katoh T."/>
            <person name="Gotoh A."/>
            <person name="Gotoh Y."/>
            <person name="Taniguchi I."/>
            <person name="Nakamura K."/>
            <person name="Hayashi T."/>
            <person name="Katayama T."/>
            <person name="Uemura T."/>
            <person name="Hattori Y."/>
        </authorList>
    </citation>
    <scope>NUCLEOTIDE SEQUENCE [LARGE SCALE GENOMIC DNA]</scope>
    <source>
        <strain evidence="1 2">SC-9</strain>
    </source>
</reference>
<accession>A0AAV5QRZ4</accession>
<proteinExistence type="predicted"/>
<dbReference type="EMBL" id="BTFZ01000011">
    <property type="protein sequence ID" value="GMM37070.1"/>
    <property type="molecule type" value="Genomic_DNA"/>
</dbReference>
<dbReference type="AlphaFoldDB" id="A0AAV5QRZ4"/>
<keyword evidence="2" id="KW-1185">Reference proteome</keyword>
<sequence>MEHILQVPATVSRSNKSQILYSNSVCHPAHNYLAKNDTISCDQIINSYKYVDHSIKNQEVSLRALQFNDDCLSFNNYSNDSNCQFNHVAITAKFLSNERFVRKQVMKDYIVNKHEFNNNFNYNDDNFLHLASSNITNYSPSGDDSKFKNSNLYNPERTRYIMWRKWSQKSLNLPLASVGTTKEVLKPVSNDLYHQLVRSKCNQTDHHNQRFIVFTFPDQHHTCFGPLVNSADLTKFNINQQIKYSYSLSKDEVLNIIDVEGSDVLTATTSYDDSICSSMNSAFTAASNSSSVQTSIIELSNNKSSASLYLKSRKSSLKSRSLSINESTTLQSAISILLSYNEDLSKIHVLHSALPREAKQVMFNTGVEIAKCLPELDSERYSDALDKCRQLEAQYHKSTQILNEKWQKTLERHEERSVQLSYWHEMDLYSDDQYRQMMVQLDSELSKQKQSTNSQCTKYKKLHSRNRRELNALKSGHKVLQCPKMGALIHGHFVDDLEEKRLERLLNWEDVRAKYNPRLEKSSVLRNIIADDDFEIYYRGLYECYGFDNEESY</sequence>
<dbReference type="RefSeq" id="XP_064854066.1">
    <property type="nucleotide sequence ID" value="XM_064997994.1"/>
</dbReference>
<name>A0AAV5QRZ4_9ASCO</name>
<protein>
    <submittedName>
        <fullName evidence="1">Uncharacterized protein</fullName>
    </submittedName>
</protein>
<comment type="caution">
    <text evidence="1">The sequence shown here is derived from an EMBL/GenBank/DDBJ whole genome shotgun (WGS) entry which is preliminary data.</text>
</comment>
<dbReference type="GeneID" id="90075045"/>
<gene>
    <name evidence="1" type="ORF">DASC09_043950</name>
</gene>
<evidence type="ECO:0000313" key="1">
    <source>
        <dbReference type="EMBL" id="GMM37070.1"/>
    </source>
</evidence>
<organism evidence="1 2">
    <name type="scientific">Saccharomycopsis crataegensis</name>
    <dbReference type="NCBI Taxonomy" id="43959"/>
    <lineage>
        <taxon>Eukaryota</taxon>
        <taxon>Fungi</taxon>
        <taxon>Dikarya</taxon>
        <taxon>Ascomycota</taxon>
        <taxon>Saccharomycotina</taxon>
        <taxon>Saccharomycetes</taxon>
        <taxon>Saccharomycopsidaceae</taxon>
        <taxon>Saccharomycopsis</taxon>
    </lineage>
</organism>